<accession>A0A388SFK8</accession>
<protein>
    <submittedName>
        <fullName evidence="4">GTP-binding protein</fullName>
    </submittedName>
</protein>
<dbReference type="Gene3D" id="3.40.50.11420">
    <property type="match status" value="1"/>
</dbReference>
<dbReference type="GO" id="GO:0002098">
    <property type="term" value="P:tRNA wobble uridine modification"/>
    <property type="evidence" value="ECO:0007669"/>
    <property type="project" value="TreeGrafter"/>
</dbReference>
<dbReference type="InterPro" id="IPR006073">
    <property type="entry name" value="GTP-bd"/>
</dbReference>
<feature type="domain" description="Hydrogen maturase F tetramerization" evidence="3">
    <location>
        <begin position="290"/>
        <end position="406"/>
    </location>
</feature>
<evidence type="ECO:0000313" key="5">
    <source>
        <dbReference type="Proteomes" id="UP000266091"/>
    </source>
</evidence>
<dbReference type="EMBL" id="BGZJ01000001">
    <property type="protein sequence ID" value="GBO94230.1"/>
    <property type="molecule type" value="Genomic_DNA"/>
</dbReference>
<evidence type="ECO:0000259" key="2">
    <source>
        <dbReference type="Pfam" id="PF18128"/>
    </source>
</evidence>
<dbReference type="Gene3D" id="3.40.50.11410">
    <property type="match status" value="1"/>
</dbReference>
<organism evidence="4 5">
    <name type="scientific">Mesosutterella multiformis</name>
    <dbReference type="NCBI Taxonomy" id="2259133"/>
    <lineage>
        <taxon>Bacteria</taxon>
        <taxon>Pseudomonadati</taxon>
        <taxon>Pseudomonadota</taxon>
        <taxon>Betaproteobacteria</taxon>
        <taxon>Burkholderiales</taxon>
        <taxon>Sutterellaceae</taxon>
        <taxon>Mesosutterella</taxon>
    </lineage>
</organism>
<feature type="domain" description="Hydrogen maturase F dimerization" evidence="2">
    <location>
        <begin position="188"/>
        <end position="285"/>
    </location>
</feature>
<dbReference type="InterPro" id="IPR005225">
    <property type="entry name" value="Small_GTP-bd"/>
</dbReference>
<dbReference type="Pfam" id="PF01926">
    <property type="entry name" value="MMR_HSR1"/>
    <property type="match status" value="1"/>
</dbReference>
<dbReference type="Pfam" id="PF18128">
    <property type="entry name" value="HydF_dimer"/>
    <property type="match status" value="1"/>
</dbReference>
<gene>
    <name evidence="4" type="ORF">MESMUL_15840</name>
</gene>
<dbReference type="AlphaFoldDB" id="A0A388SFK8"/>
<dbReference type="InterPro" id="IPR027417">
    <property type="entry name" value="P-loop_NTPase"/>
</dbReference>
<dbReference type="Proteomes" id="UP000266091">
    <property type="component" value="Unassembled WGS sequence"/>
</dbReference>
<dbReference type="NCBIfam" id="TIGR00231">
    <property type="entry name" value="small_GTP"/>
    <property type="match status" value="1"/>
</dbReference>
<dbReference type="InterPro" id="IPR040644">
    <property type="entry name" value="HydF_tetramer"/>
</dbReference>
<dbReference type="GO" id="GO:0005525">
    <property type="term" value="F:GTP binding"/>
    <property type="evidence" value="ECO:0007669"/>
    <property type="project" value="InterPro"/>
</dbReference>
<evidence type="ECO:0000259" key="3">
    <source>
        <dbReference type="Pfam" id="PF18133"/>
    </source>
</evidence>
<evidence type="ECO:0000313" key="4">
    <source>
        <dbReference type="EMBL" id="GBO94230.1"/>
    </source>
</evidence>
<name>A0A388SFK8_9BURK</name>
<dbReference type="Pfam" id="PF18133">
    <property type="entry name" value="HydF_tetramer"/>
    <property type="match status" value="1"/>
</dbReference>
<dbReference type="NCBIfam" id="TIGR03918">
    <property type="entry name" value="GTP_HydF"/>
    <property type="match status" value="1"/>
</dbReference>
<comment type="caution">
    <text evidence="4">The sequence shown here is derived from an EMBL/GenBank/DDBJ whole genome shotgun (WGS) entry which is preliminary data.</text>
</comment>
<dbReference type="InterPro" id="IPR041606">
    <property type="entry name" value="HydF_dimer"/>
</dbReference>
<dbReference type="OrthoDB" id="9811338at2"/>
<dbReference type="PANTHER" id="PTHR42714">
    <property type="entry name" value="TRNA MODIFICATION GTPASE GTPBP3"/>
    <property type="match status" value="1"/>
</dbReference>
<dbReference type="SUPFAM" id="SSF52540">
    <property type="entry name" value="P-loop containing nucleoside triphosphate hydrolases"/>
    <property type="match status" value="1"/>
</dbReference>
<sequence length="425" mass="45405">MNSVPITLQVQKALRLHIGIFGCRNAGKSSLINRLTNQELSIVSDVPGTTTDPVEKACELHPIGPVVLIDTAGIDDTGALGAERVRKSLGVLSWMDLALLVIDAATGITAADQKLLKDIRELGTPAVVVFNQADRVPEGTAERMASDFSAAEKIPAVACSAKLGTGIEAVRAAIVKAVEAGWEPDQLLVSGLIPEGRTAILVVPIDFGAPKGRLIPPQVQSIRELLDQKSRCLVVLETQVADAISELKVPPAIVITDSQAVKRVAAQVPPEIPLTTFSILMARSKSDLAELARGAAVLPELKPGDPVLICETCSHNPQGEDIGRVKIPNWLAKNAGGPMKITVAVSKDFPTDLRPYRVVIQCGGCMVTRRHMLARLRECRKQGIPMTNYGIAISHLQGVLERTLSPFPEALEAWRESKAARSDAA</sequence>
<dbReference type="Gene3D" id="3.40.50.300">
    <property type="entry name" value="P-loop containing nucleotide triphosphate hydrolases"/>
    <property type="match status" value="1"/>
</dbReference>
<dbReference type="InterPro" id="IPR023873">
    <property type="entry name" value="FeFe-hyd_GTPase_HydF"/>
</dbReference>
<evidence type="ECO:0000259" key="1">
    <source>
        <dbReference type="Pfam" id="PF01926"/>
    </source>
</evidence>
<dbReference type="CDD" id="cd00880">
    <property type="entry name" value="Era_like"/>
    <property type="match status" value="1"/>
</dbReference>
<feature type="domain" description="G" evidence="1">
    <location>
        <begin position="17"/>
        <end position="132"/>
    </location>
</feature>
<keyword evidence="5" id="KW-1185">Reference proteome</keyword>
<proteinExistence type="predicted"/>
<reference evidence="4 5" key="1">
    <citation type="journal article" date="2018" name="Int. J. Syst. Evol. Microbiol.">
        <title>Mesosutterella multiformis gen. nov., sp. nov., a member of the family Sutterellaceae and Sutterella megalosphaeroides sp. nov., isolated from human faeces.</title>
        <authorList>
            <person name="Sakamoto M."/>
            <person name="Ikeyama N."/>
            <person name="Kunihiro T."/>
            <person name="Iino T."/>
            <person name="Yuki M."/>
            <person name="Ohkuma M."/>
        </authorList>
    </citation>
    <scope>NUCLEOTIDE SEQUENCE [LARGE SCALE GENOMIC DNA]</scope>
    <source>
        <strain evidence="4 5">4NBBH2</strain>
    </source>
</reference>
<dbReference type="PANTHER" id="PTHR42714:SF6">
    <property type="entry name" value="TRANSLATION INITIATION FACTOR IF-2"/>
    <property type="match status" value="1"/>
</dbReference>
<dbReference type="GO" id="GO:0005737">
    <property type="term" value="C:cytoplasm"/>
    <property type="evidence" value="ECO:0007669"/>
    <property type="project" value="TreeGrafter"/>
</dbReference>
<dbReference type="GO" id="GO:0030488">
    <property type="term" value="P:tRNA methylation"/>
    <property type="evidence" value="ECO:0007669"/>
    <property type="project" value="TreeGrafter"/>
</dbReference>